<dbReference type="PROSITE" id="PS50082">
    <property type="entry name" value="WD_REPEATS_2"/>
    <property type="match status" value="2"/>
</dbReference>
<accession>A0AAD9CX11</accession>
<evidence type="ECO:0000256" key="2">
    <source>
        <dbReference type="ARBA" id="ARBA00022574"/>
    </source>
</evidence>
<sequence>MPSMPSLPTLNADAGPSTPRAPQTPGTVFPESPWIGNDAADKINKWYHHYQRPGKRGHPYTLAASAIQEHGAKKLSTDVRFFPWVGVWKPRRTAPDVDWDEWEDTVAIATGCNAGMGEERGAQLLIGRVTDDVPWSLLWTFEVESDVLFRAAWSYDQFTLHPLVICGGRRGLVYVVDVVTRKVQKILTGHGDEILGIAVCQAMPHIVATASTDGTTRLWNIHGAPPPPISPEERSENYPMGDADEGTECLAILGGQWYGHREKVVHCAFHPKHCAIATAGSDRAVKIWALPALPRPEANPVTPVGYRPQLIWGPIFSTTRIHTGLVDWIEWIDSDVLVSRDSAEMVIWHWTAYKRFFHPYRYMPMSTYAQQSDMKDSHSFAKIISYTVPKGIIHPRWYIKPDIHRAFQPEESEREQFRAYPHLVTSCLIAMSVEASLPSVHLFNPSLVEPDPPPPPIKSLRPLTEEDDWEDQPPTDEEGQEGQENDPKQQKSEAGGDEIKIVTTEMDVDLPENGQDGPAVHVDAVMTLPENQPNNQASETVLSIIDRLKLQPRNVSSPSSAPPSKSKAKQGSTKPKNPTLAPWLLNVRDWKNIKKASQVAKSNVLEKSVVQAVAISPRGAKWIVAVGDAETIFVFRQQD</sequence>
<keyword evidence="4" id="KW-0805">Transcription regulation</keyword>
<comment type="similarity">
    <text evidence="1">Belongs to the WD repeat ESC family.</text>
</comment>
<evidence type="ECO:0000256" key="3">
    <source>
        <dbReference type="ARBA" id="ARBA00022737"/>
    </source>
</evidence>
<dbReference type="InterPro" id="IPR019775">
    <property type="entry name" value="WD40_repeat_CS"/>
</dbReference>
<feature type="region of interest" description="Disordered" evidence="7">
    <location>
        <begin position="1"/>
        <end position="34"/>
    </location>
</feature>
<proteinExistence type="inferred from homology"/>
<dbReference type="SUPFAM" id="SSF50978">
    <property type="entry name" value="WD40 repeat-like"/>
    <property type="match status" value="1"/>
</dbReference>
<feature type="region of interest" description="Disordered" evidence="7">
    <location>
        <begin position="551"/>
        <end position="580"/>
    </location>
</feature>
<keyword evidence="2 6" id="KW-0853">WD repeat</keyword>
<feature type="compositionally biased region" description="Low complexity" evidence="7">
    <location>
        <begin position="556"/>
        <end position="565"/>
    </location>
</feature>
<evidence type="ECO:0000313" key="9">
    <source>
        <dbReference type="Proteomes" id="UP001182556"/>
    </source>
</evidence>
<dbReference type="Pfam" id="PF00400">
    <property type="entry name" value="WD40"/>
    <property type="match status" value="2"/>
</dbReference>
<comment type="caution">
    <text evidence="8">The sequence shown here is derived from an EMBL/GenBank/DDBJ whole genome shotgun (WGS) entry which is preliminary data.</text>
</comment>
<keyword evidence="5" id="KW-0804">Transcription</keyword>
<feature type="region of interest" description="Disordered" evidence="7">
    <location>
        <begin position="445"/>
        <end position="497"/>
    </location>
</feature>
<evidence type="ECO:0000256" key="4">
    <source>
        <dbReference type="ARBA" id="ARBA00023015"/>
    </source>
</evidence>
<dbReference type="Proteomes" id="UP001182556">
    <property type="component" value="Unassembled WGS sequence"/>
</dbReference>
<dbReference type="PANTHER" id="PTHR10253">
    <property type="entry name" value="POLYCOMB PROTEIN"/>
    <property type="match status" value="1"/>
</dbReference>
<feature type="repeat" description="WD" evidence="6">
    <location>
        <begin position="187"/>
        <end position="221"/>
    </location>
</feature>
<dbReference type="Gene3D" id="2.130.10.10">
    <property type="entry name" value="YVTN repeat-like/Quinoprotein amine dehydrogenase"/>
    <property type="match status" value="1"/>
</dbReference>
<feature type="repeat" description="WD" evidence="6">
    <location>
        <begin position="257"/>
        <end position="288"/>
    </location>
</feature>
<evidence type="ECO:0000256" key="5">
    <source>
        <dbReference type="ARBA" id="ARBA00023163"/>
    </source>
</evidence>
<dbReference type="PROSITE" id="PS00678">
    <property type="entry name" value="WD_REPEATS_1"/>
    <property type="match status" value="1"/>
</dbReference>
<organism evidence="8 9">
    <name type="scientific">Papiliotrema laurentii</name>
    <name type="common">Cryptococcus laurentii</name>
    <dbReference type="NCBI Taxonomy" id="5418"/>
    <lineage>
        <taxon>Eukaryota</taxon>
        <taxon>Fungi</taxon>
        <taxon>Dikarya</taxon>
        <taxon>Basidiomycota</taxon>
        <taxon>Agaricomycotina</taxon>
        <taxon>Tremellomycetes</taxon>
        <taxon>Tremellales</taxon>
        <taxon>Rhynchogastremaceae</taxon>
        <taxon>Papiliotrema</taxon>
    </lineage>
</organism>
<name>A0AAD9CX11_PAPLA</name>
<evidence type="ECO:0000256" key="1">
    <source>
        <dbReference type="ARBA" id="ARBA00008075"/>
    </source>
</evidence>
<feature type="compositionally biased region" description="Acidic residues" evidence="7">
    <location>
        <begin position="465"/>
        <end position="484"/>
    </location>
</feature>
<dbReference type="EMBL" id="JAODAN010000006">
    <property type="protein sequence ID" value="KAK1923509.1"/>
    <property type="molecule type" value="Genomic_DNA"/>
</dbReference>
<evidence type="ECO:0000313" key="8">
    <source>
        <dbReference type="EMBL" id="KAK1923509.1"/>
    </source>
</evidence>
<dbReference type="SMART" id="SM00320">
    <property type="entry name" value="WD40"/>
    <property type="match status" value="4"/>
</dbReference>
<dbReference type="InterPro" id="IPR015943">
    <property type="entry name" value="WD40/YVTN_repeat-like_dom_sf"/>
</dbReference>
<dbReference type="InterPro" id="IPR051243">
    <property type="entry name" value="PcG_WD-repeat"/>
</dbReference>
<gene>
    <name evidence="8" type="ORF">DB88DRAFT_473180</name>
</gene>
<keyword evidence="3" id="KW-0677">Repeat</keyword>
<evidence type="ECO:0000256" key="6">
    <source>
        <dbReference type="PROSITE-ProRule" id="PRU00221"/>
    </source>
</evidence>
<protein>
    <submittedName>
        <fullName evidence="8">WD40-repeat-containing domain protein</fullName>
    </submittedName>
</protein>
<keyword evidence="9" id="KW-1185">Reference proteome</keyword>
<dbReference type="AlphaFoldDB" id="A0AAD9CX11"/>
<dbReference type="PROSITE" id="PS50294">
    <property type="entry name" value="WD_REPEATS_REGION"/>
    <property type="match status" value="2"/>
</dbReference>
<dbReference type="InterPro" id="IPR001680">
    <property type="entry name" value="WD40_rpt"/>
</dbReference>
<evidence type="ECO:0000256" key="7">
    <source>
        <dbReference type="SAM" id="MobiDB-lite"/>
    </source>
</evidence>
<dbReference type="InterPro" id="IPR036322">
    <property type="entry name" value="WD40_repeat_dom_sf"/>
</dbReference>
<reference evidence="8" key="1">
    <citation type="submission" date="2023-02" db="EMBL/GenBank/DDBJ databases">
        <title>Identification and recombinant expression of a fungal hydrolase from Papiliotrema laurentii that hydrolyzes apple cutin and clears colloidal polyester polyurethane.</title>
        <authorList>
            <consortium name="DOE Joint Genome Institute"/>
            <person name="Roman V.A."/>
            <person name="Bojanowski C."/>
            <person name="Crable B.R."/>
            <person name="Wagner D.N."/>
            <person name="Hung C.S."/>
            <person name="Nadeau L.J."/>
            <person name="Schratz L."/>
            <person name="Haridas S."/>
            <person name="Pangilinan J."/>
            <person name="Lipzen A."/>
            <person name="Na H."/>
            <person name="Yan M."/>
            <person name="Ng V."/>
            <person name="Grigoriev I.V."/>
            <person name="Spatafora J.W."/>
            <person name="Barlow D."/>
            <person name="Biffinger J."/>
            <person name="Kelley-Loughnane N."/>
            <person name="Varaljay V.A."/>
            <person name="Crookes-Goodson W.J."/>
        </authorList>
    </citation>
    <scope>NUCLEOTIDE SEQUENCE</scope>
    <source>
        <strain evidence="8">5307AH</strain>
    </source>
</reference>